<feature type="region of interest" description="Disordered" evidence="1">
    <location>
        <begin position="101"/>
        <end position="165"/>
    </location>
</feature>
<dbReference type="EMBL" id="JBAHYK010002411">
    <property type="protein sequence ID" value="KAL0565121.1"/>
    <property type="molecule type" value="Genomic_DNA"/>
</dbReference>
<evidence type="ECO:0000313" key="2">
    <source>
        <dbReference type="EMBL" id="KAL0565121.1"/>
    </source>
</evidence>
<evidence type="ECO:0000256" key="1">
    <source>
        <dbReference type="SAM" id="MobiDB-lite"/>
    </source>
</evidence>
<protein>
    <submittedName>
        <fullName evidence="2">Uncharacterized protein</fullName>
    </submittedName>
</protein>
<dbReference type="Proteomes" id="UP001465976">
    <property type="component" value="Unassembled WGS sequence"/>
</dbReference>
<organism evidence="2 3">
    <name type="scientific">Marasmius crinis-equi</name>
    <dbReference type="NCBI Taxonomy" id="585013"/>
    <lineage>
        <taxon>Eukaryota</taxon>
        <taxon>Fungi</taxon>
        <taxon>Dikarya</taxon>
        <taxon>Basidiomycota</taxon>
        <taxon>Agaricomycotina</taxon>
        <taxon>Agaricomycetes</taxon>
        <taxon>Agaricomycetidae</taxon>
        <taxon>Agaricales</taxon>
        <taxon>Marasmiineae</taxon>
        <taxon>Marasmiaceae</taxon>
        <taxon>Marasmius</taxon>
    </lineage>
</organism>
<gene>
    <name evidence="2" type="ORF">V5O48_016910</name>
</gene>
<name>A0ABR3EQD9_9AGAR</name>
<comment type="caution">
    <text evidence="2">The sequence shown here is derived from an EMBL/GenBank/DDBJ whole genome shotgun (WGS) entry which is preliminary data.</text>
</comment>
<feature type="compositionally biased region" description="Low complexity" evidence="1">
    <location>
        <begin position="101"/>
        <end position="121"/>
    </location>
</feature>
<reference evidence="2 3" key="1">
    <citation type="submission" date="2024-02" db="EMBL/GenBank/DDBJ databases">
        <title>A draft genome for the cacao thread blight pathogen Marasmius crinis-equi.</title>
        <authorList>
            <person name="Cohen S.P."/>
            <person name="Baruah I.K."/>
            <person name="Amoako-Attah I."/>
            <person name="Bukari Y."/>
            <person name="Meinhardt L.W."/>
            <person name="Bailey B.A."/>
        </authorList>
    </citation>
    <scope>NUCLEOTIDE SEQUENCE [LARGE SCALE GENOMIC DNA]</scope>
    <source>
        <strain evidence="2 3">GH-76</strain>
    </source>
</reference>
<feature type="compositionally biased region" description="Basic and acidic residues" evidence="1">
    <location>
        <begin position="128"/>
        <end position="137"/>
    </location>
</feature>
<accession>A0ABR3EQD9</accession>
<keyword evidence="3" id="KW-1185">Reference proteome</keyword>
<sequence>MYSIQRLGPGDLLARERRRYLQNSLALGKDDICLAHVSPIAKLVNWKPASDNNQASTREDYHLLQNASPSLVPSNRLDKIPGHDASSAFAGFLTACLSTLSSPLQSSDTSPPDSTTSSSTPNEALQNRSKEKPRQPIDRLCNPSIPADPCIMMATPSECRDDGAT</sequence>
<proteinExistence type="predicted"/>
<evidence type="ECO:0000313" key="3">
    <source>
        <dbReference type="Proteomes" id="UP001465976"/>
    </source>
</evidence>